<evidence type="ECO:0000313" key="8">
    <source>
        <dbReference type="EMBL" id="ETO30796.1"/>
    </source>
</evidence>
<keyword evidence="9" id="KW-1185">Reference proteome</keyword>
<evidence type="ECO:0000259" key="7">
    <source>
        <dbReference type="PROSITE" id="PS50957"/>
    </source>
</evidence>
<sequence length="141" mass="16970">MVEWFDARKSSFIFFLRNFGVSQINYYQKIYMCEFDTFDLKDITKSDFAGFVLNIPRKKFHFFEGRHWLTVKNVEDKWWNLDSSKKVPEEMDSEKATKFICEWIHKRGELMIIRKVQQSVTSSDTLNRSETLTSETIEEKK</sequence>
<dbReference type="InterPro" id="IPR006155">
    <property type="entry name" value="Josephin"/>
</dbReference>
<dbReference type="Gene3D" id="3.90.70.40">
    <property type="match status" value="1"/>
</dbReference>
<dbReference type="GO" id="GO:0004843">
    <property type="term" value="F:cysteine-type deubiquitinase activity"/>
    <property type="evidence" value="ECO:0007669"/>
    <property type="project" value="UniProtKB-EC"/>
</dbReference>
<dbReference type="AlphaFoldDB" id="X6NXT8"/>
<comment type="catalytic activity">
    <reaction evidence="1">
        <text>Thiol-dependent hydrolysis of ester, thioester, amide, peptide and isopeptide bonds formed by the C-terminal Gly of ubiquitin (a 76-residue protein attached to proteins as an intracellular targeting signal).</text>
        <dbReference type="EC" id="3.4.19.12"/>
    </reaction>
</comment>
<keyword evidence="4" id="KW-0833">Ubl conjugation pathway</keyword>
<dbReference type="GO" id="GO:0016579">
    <property type="term" value="P:protein deubiquitination"/>
    <property type="evidence" value="ECO:0007669"/>
    <property type="project" value="InterPro"/>
</dbReference>
<proteinExistence type="predicted"/>
<reference evidence="8 9" key="1">
    <citation type="journal article" date="2013" name="Curr. Biol.">
        <title>The Genome of the Foraminiferan Reticulomyxa filosa.</title>
        <authorList>
            <person name="Glockner G."/>
            <person name="Hulsmann N."/>
            <person name="Schleicher M."/>
            <person name="Noegel A.A."/>
            <person name="Eichinger L."/>
            <person name="Gallinger C."/>
            <person name="Pawlowski J."/>
            <person name="Sierra R."/>
            <person name="Euteneuer U."/>
            <person name="Pillet L."/>
            <person name="Moustafa A."/>
            <person name="Platzer M."/>
            <person name="Groth M."/>
            <person name="Szafranski K."/>
            <person name="Schliwa M."/>
        </authorList>
    </citation>
    <scope>NUCLEOTIDE SEQUENCE [LARGE SCALE GENOMIC DNA]</scope>
</reference>
<evidence type="ECO:0000256" key="5">
    <source>
        <dbReference type="ARBA" id="ARBA00022801"/>
    </source>
</evidence>
<feature type="domain" description="Josephin" evidence="7">
    <location>
        <begin position="1"/>
        <end position="129"/>
    </location>
</feature>
<dbReference type="GO" id="GO:0006508">
    <property type="term" value="P:proteolysis"/>
    <property type="evidence" value="ECO:0007669"/>
    <property type="project" value="UniProtKB-KW"/>
</dbReference>
<gene>
    <name evidence="8" type="ORF">RFI_06322</name>
</gene>
<dbReference type="EC" id="3.4.19.12" evidence="2"/>
<dbReference type="Pfam" id="PF02099">
    <property type="entry name" value="Josephin"/>
    <property type="match status" value="1"/>
</dbReference>
<organism evidence="8 9">
    <name type="scientific">Reticulomyxa filosa</name>
    <dbReference type="NCBI Taxonomy" id="46433"/>
    <lineage>
        <taxon>Eukaryota</taxon>
        <taxon>Sar</taxon>
        <taxon>Rhizaria</taxon>
        <taxon>Retaria</taxon>
        <taxon>Foraminifera</taxon>
        <taxon>Monothalamids</taxon>
        <taxon>Reticulomyxidae</taxon>
        <taxon>Reticulomyxa</taxon>
    </lineage>
</organism>
<evidence type="ECO:0000256" key="6">
    <source>
        <dbReference type="PROSITE-ProRule" id="PRU00331"/>
    </source>
</evidence>
<evidence type="ECO:0000313" key="9">
    <source>
        <dbReference type="Proteomes" id="UP000023152"/>
    </source>
</evidence>
<accession>X6NXT8</accession>
<evidence type="ECO:0000256" key="1">
    <source>
        <dbReference type="ARBA" id="ARBA00000707"/>
    </source>
</evidence>
<keyword evidence="3" id="KW-0645">Protease</keyword>
<dbReference type="Proteomes" id="UP000023152">
    <property type="component" value="Unassembled WGS sequence"/>
</dbReference>
<dbReference type="EMBL" id="ASPP01005307">
    <property type="protein sequence ID" value="ETO30796.1"/>
    <property type="molecule type" value="Genomic_DNA"/>
</dbReference>
<dbReference type="PANTHER" id="PTHR13291">
    <property type="entry name" value="JOSEPHIN 1, 2"/>
    <property type="match status" value="1"/>
</dbReference>
<evidence type="ECO:0000256" key="2">
    <source>
        <dbReference type="ARBA" id="ARBA00012759"/>
    </source>
</evidence>
<evidence type="ECO:0000256" key="3">
    <source>
        <dbReference type="ARBA" id="ARBA00022670"/>
    </source>
</evidence>
<evidence type="ECO:0000256" key="4">
    <source>
        <dbReference type="ARBA" id="ARBA00022786"/>
    </source>
</evidence>
<protein>
    <recommendedName>
        <fullName evidence="2">ubiquitinyl hydrolase 1</fullName>
        <ecNumber evidence="2">3.4.19.12</ecNumber>
    </recommendedName>
</protein>
<comment type="caution">
    <text evidence="8">The sequence shown here is derived from an EMBL/GenBank/DDBJ whole genome shotgun (WGS) entry which is preliminary data.</text>
</comment>
<dbReference type="PANTHER" id="PTHR13291:SF0">
    <property type="entry name" value="JOSEPHIN-LIKE PROTEIN"/>
    <property type="match status" value="1"/>
</dbReference>
<dbReference type="OrthoDB" id="422700at2759"/>
<comment type="caution">
    <text evidence="6">Lacks conserved residue(s) required for the propagation of feature annotation.</text>
</comment>
<keyword evidence="5" id="KW-0378">Hydrolase</keyword>
<name>X6NXT8_RETFI</name>
<dbReference type="InterPro" id="IPR040053">
    <property type="entry name" value="JOSD1/2"/>
</dbReference>
<dbReference type="PROSITE" id="PS50957">
    <property type="entry name" value="JOSEPHIN"/>
    <property type="match status" value="1"/>
</dbReference>